<dbReference type="SUPFAM" id="SSF56784">
    <property type="entry name" value="HAD-like"/>
    <property type="match status" value="1"/>
</dbReference>
<dbReference type="PANTHER" id="PTHR46470">
    <property type="entry name" value="N-ACYLNEURAMINATE-9-PHOSPHATASE"/>
    <property type="match status" value="1"/>
</dbReference>
<evidence type="ECO:0000256" key="1">
    <source>
        <dbReference type="ARBA" id="ARBA00001946"/>
    </source>
</evidence>
<keyword evidence="3" id="KW-0378">Hydrolase</keyword>
<comment type="cofactor">
    <cofactor evidence="1">
        <name>Mg(2+)</name>
        <dbReference type="ChEBI" id="CHEBI:18420"/>
    </cofactor>
</comment>
<name>A0A0D0HD73_9BACT</name>
<evidence type="ECO:0000256" key="3">
    <source>
        <dbReference type="ARBA" id="ARBA00022801"/>
    </source>
</evidence>
<dbReference type="InterPro" id="IPR051400">
    <property type="entry name" value="HAD-like_hydrolase"/>
</dbReference>
<dbReference type="GO" id="GO:0046872">
    <property type="term" value="F:metal ion binding"/>
    <property type="evidence" value="ECO:0007669"/>
    <property type="project" value="UniProtKB-KW"/>
</dbReference>
<dbReference type="NCBIfam" id="TIGR01549">
    <property type="entry name" value="HAD-SF-IA-v1"/>
    <property type="match status" value="1"/>
</dbReference>
<dbReference type="Pfam" id="PF00702">
    <property type="entry name" value="Hydrolase"/>
    <property type="match status" value="1"/>
</dbReference>
<dbReference type="Gene3D" id="3.40.50.1000">
    <property type="entry name" value="HAD superfamily/HAD-like"/>
    <property type="match status" value="1"/>
</dbReference>
<sequence length="233" mass="26328">MRIKGFIFDYGGTLDTRGNHWGKVLWHGYERTGVPVGEQDFRDAYVYGERTLATSPIVKPDFTFRDTLQAKIRLQLQWLEEKRNLGDATGYLKRILDDVYQQTMQTTKESALVLEELAKKYPLVLVSNFYGNIATVLREFSLDHLFGDIIESAVVGIRKPDARIFALGVERLGMKAEEVAVVGDSYDKDILPSHSIGCHTIWFKGEGWTDEVVENPVADKVIGSLKEILSLAE</sequence>
<keyword evidence="2" id="KW-0479">Metal-binding</keyword>
<dbReference type="SFLD" id="SFLDG01129">
    <property type="entry name" value="C1.5:_HAD__Beta-PGM__Phosphata"/>
    <property type="match status" value="1"/>
</dbReference>
<gene>
    <name evidence="5" type="ORF">ST44_05650</name>
</gene>
<evidence type="ECO:0000313" key="5">
    <source>
        <dbReference type="EMBL" id="KIP62714.1"/>
    </source>
</evidence>
<dbReference type="InterPro" id="IPR023214">
    <property type="entry name" value="HAD_sf"/>
</dbReference>
<keyword evidence="6" id="KW-1185">Reference proteome</keyword>
<dbReference type="GO" id="GO:0044281">
    <property type="term" value="P:small molecule metabolic process"/>
    <property type="evidence" value="ECO:0007669"/>
    <property type="project" value="UniProtKB-ARBA"/>
</dbReference>
<evidence type="ECO:0000313" key="6">
    <source>
        <dbReference type="Proteomes" id="UP000032046"/>
    </source>
</evidence>
<dbReference type="OrthoDB" id="9797415at2"/>
<dbReference type="GO" id="GO:0016791">
    <property type="term" value="F:phosphatase activity"/>
    <property type="evidence" value="ECO:0007669"/>
    <property type="project" value="TreeGrafter"/>
</dbReference>
<dbReference type="InterPro" id="IPR006439">
    <property type="entry name" value="HAD-SF_hydro_IA"/>
</dbReference>
<dbReference type="STRING" id="1602171.ST44_05650"/>
<dbReference type="PANTHER" id="PTHR46470:SF2">
    <property type="entry name" value="GLYCERALDEHYDE 3-PHOSPHATE PHOSPHATASE"/>
    <property type="match status" value="1"/>
</dbReference>
<reference evidence="5 6" key="1">
    <citation type="submission" date="2015-01" db="EMBL/GenBank/DDBJ databases">
        <title>Comparative genomics of non-oral Prevotella species.</title>
        <authorList>
            <person name="Accetto T."/>
            <person name="Nograsek B."/>
            <person name="Avgustin G."/>
        </authorList>
    </citation>
    <scope>NUCLEOTIDE SEQUENCE [LARGE SCALE GENOMIC DNA]</scope>
    <source>
        <strain evidence="5 6">P5-119</strain>
    </source>
</reference>
<dbReference type="InterPro" id="IPR036412">
    <property type="entry name" value="HAD-like_sf"/>
</dbReference>
<protein>
    <submittedName>
        <fullName evidence="5">Haloacid dehalogenase</fullName>
    </submittedName>
</protein>
<dbReference type="SFLD" id="SFLDS00003">
    <property type="entry name" value="Haloacid_Dehalogenase"/>
    <property type="match status" value="1"/>
</dbReference>
<keyword evidence="4" id="KW-0460">Magnesium</keyword>
<evidence type="ECO:0000256" key="2">
    <source>
        <dbReference type="ARBA" id="ARBA00022723"/>
    </source>
</evidence>
<comment type="caution">
    <text evidence="5">The sequence shown here is derived from an EMBL/GenBank/DDBJ whole genome shotgun (WGS) entry which is preliminary data.</text>
</comment>
<organism evidence="5 6">
    <name type="scientific">Prevotella pectinovora</name>
    <dbReference type="NCBI Taxonomy" id="1602169"/>
    <lineage>
        <taxon>Bacteria</taxon>
        <taxon>Pseudomonadati</taxon>
        <taxon>Bacteroidota</taxon>
        <taxon>Bacteroidia</taxon>
        <taxon>Bacteroidales</taxon>
        <taxon>Prevotellaceae</taxon>
        <taxon>Prevotella</taxon>
    </lineage>
</organism>
<dbReference type="Proteomes" id="UP000032046">
    <property type="component" value="Unassembled WGS sequence"/>
</dbReference>
<accession>A0A0D0HD73</accession>
<dbReference type="EMBL" id="JXQK01000051">
    <property type="protein sequence ID" value="KIP62714.1"/>
    <property type="molecule type" value="Genomic_DNA"/>
</dbReference>
<proteinExistence type="predicted"/>
<dbReference type="RefSeq" id="WP_022316400.1">
    <property type="nucleotide sequence ID" value="NZ_JALFDM010000052.1"/>
</dbReference>
<dbReference type="AlphaFoldDB" id="A0A0D0HD73"/>
<evidence type="ECO:0000256" key="4">
    <source>
        <dbReference type="ARBA" id="ARBA00022842"/>
    </source>
</evidence>